<evidence type="ECO:0008006" key="4">
    <source>
        <dbReference type="Google" id="ProtNLM"/>
    </source>
</evidence>
<comment type="caution">
    <text evidence="2">The sequence shown here is derived from an EMBL/GenBank/DDBJ whole genome shotgun (WGS) entry which is preliminary data.</text>
</comment>
<dbReference type="EMBL" id="LSLI01000039">
    <property type="protein sequence ID" value="KXS32175.1"/>
    <property type="molecule type" value="Genomic_DNA"/>
</dbReference>
<evidence type="ECO:0000256" key="1">
    <source>
        <dbReference type="SAM" id="Phobius"/>
    </source>
</evidence>
<reference evidence="2 3" key="2">
    <citation type="submission" date="2016-03" db="EMBL/GenBank/DDBJ databases">
        <title>New uncultured bacterium of the family Gallionellaceae from acid mine drainage: description and reconstruction of genome based on metagenomic analysis of microbial community.</title>
        <authorList>
            <person name="Kadnikov V."/>
            <person name="Ivasenko D."/>
            <person name="Beletsky A."/>
            <person name="Mardanov A."/>
            <person name="Danilova E."/>
            <person name="Pimenov N."/>
            <person name="Karnachuk O."/>
            <person name="Ravin N."/>
        </authorList>
    </citation>
    <scope>NUCLEOTIDE SEQUENCE [LARGE SCALE GENOMIC DNA]</scope>
    <source>
        <strain evidence="2">ShG14-8</strain>
    </source>
</reference>
<feature type="transmembrane region" description="Helical" evidence="1">
    <location>
        <begin position="24"/>
        <end position="47"/>
    </location>
</feature>
<proteinExistence type="predicted"/>
<keyword evidence="1" id="KW-0812">Transmembrane</keyword>
<dbReference type="PATRIC" id="fig|1796491.3.peg.1864"/>
<gene>
    <name evidence="2" type="ORF">AWT59_1701</name>
</gene>
<organism evidence="2 3">
    <name type="scientific">Candidatus Gallionella acididurans</name>
    <dbReference type="NCBI Taxonomy" id="1796491"/>
    <lineage>
        <taxon>Bacteria</taxon>
        <taxon>Pseudomonadati</taxon>
        <taxon>Pseudomonadota</taxon>
        <taxon>Betaproteobacteria</taxon>
        <taxon>Nitrosomonadales</taxon>
        <taxon>Gallionellaceae</taxon>
        <taxon>Gallionella</taxon>
    </lineage>
</organism>
<dbReference type="Proteomes" id="UP000070578">
    <property type="component" value="Unassembled WGS sequence"/>
</dbReference>
<evidence type="ECO:0000313" key="2">
    <source>
        <dbReference type="EMBL" id="KXS32175.1"/>
    </source>
</evidence>
<accession>A0A139BTT8</accession>
<dbReference type="InterPro" id="IPR052959">
    <property type="entry name" value="Inner_membrane_assoc"/>
</dbReference>
<name>A0A139BTT8_9PROT</name>
<protein>
    <recommendedName>
        <fullName evidence="4">DUF485 domain-containing protein</fullName>
    </recommendedName>
</protein>
<keyword evidence="1" id="KW-0472">Membrane</keyword>
<feature type="transmembrane region" description="Helical" evidence="1">
    <location>
        <begin position="59"/>
        <end position="84"/>
    </location>
</feature>
<dbReference type="GO" id="GO:0005886">
    <property type="term" value="C:plasma membrane"/>
    <property type="evidence" value="ECO:0007669"/>
    <property type="project" value="TreeGrafter"/>
</dbReference>
<dbReference type="AlphaFoldDB" id="A0A139BTT8"/>
<evidence type="ECO:0000313" key="3">
    <source>
        <dbReference type="Proteomes" id="UP000070578"/>
    </source>
</evidence>
<dbReference type="InterPro" id="IPR007436">
    <property type="entry name" value="DUF485"/>
</dbReference>
<dbReference type="PANTHER" id="PTHR38598">
    <property type="entry name" value="INNER MEMBRANE PROTEIN YJCH"/>
    <property type="match status" value="1"/>
</dbReference>
<reference evidence="2 3" key="1">
    <citation type="submission" date="2016-02" db="EMBL/GenBank/DDBJ databases">
        <authorList>
            <person name="Wen L."/>
            <person name="He K."/>
            <person name="Yang H."/>
        </authorList>
    </citation>
    <scope>NUCLEOTIDE SEQUENCE [LARGE SCALE GENOMIC DNA]</scope>
    <source>
        <strain evidence="2">ShG14-8</strain>
    </source>
</reference>
<dbReference type="Pfam" id="PF04341">
    <property type="entry name" value="DUF485"/>
    <property type="match status" value="1"/>
</dbReference>
<keyword evidence="1" id="KW-1133">Transmembrane helix</keyword>
<dbReference type="PANTHER" id="PTHR38598:SF1">
    <property type="entry name" value="INNER MEMBRANE PROTEIN YJCH"/>
    <property type="match status" value="1"/>
</dbReference>
<sequence length="103" mass="11359">MSELITAKILKNPKYMQLVKQRDTFAWTLAAIVCVMYFGFILMIAFAPGFLTQPIAADSVIPLGMLLGVGVIVVSCILTGVYVYRANQTFDPIVNEIVREASK</sequence>